<reference evidence="2" key="2">
    <citation type="submission" date="2020-11" db="EMBL/GenBank/DDBJ databases">
        <authorList>
            <person name="McCartney M.A."/>
            <person name="Auch B."/>
            <person name="Kono T."/>
            <person name="Mallez S."/>
            <person name="Becker A."/>
            <person name="Gohl D.M."/>
            <person name="Silverstein K.A.T."/>
            <person name="Koren S."/>
            <person name="Bechman K.B."/>
            <person name="Herman A."/>
            <person name="Abrahante J.E."/>
            <person name="Garbe J."/>
        </authorList>
    </citation>
    <scope>NUCLEOTIDE SEQUENCE</scope>
    <source>
        <strain evidence="2">Duluth1</strain>
        <tissue evidence="2">Whole animal</tissue>
    </source>
</reference>
<dbReference type="InterPro" id="IPR004875">
    <property type="entry name" value="DDE_SF_endonuclease_dom"/>
</dbReference>
<comment type="caution">
    <text evidence="2">The sequence shown here is derived from an EMBL/GenBank/DDBJ whole genome shotgun (WGS) entry which is preliminary data.</text>
</comment>
<evidence type="ECO:0000313" key="3">
    <source>
        <dbReference type="Proteomes" id="UP000828390"/>
    </source>
</evidence>
<dbReference type="Proteomes" id="UP000828390">
    <property type="component" value="Unassembled WGS sequence"/>
</dbReference>
<reference evidence="2" key="1">
    <citation type="journal article" date="2019" name="bioRxiv">
        <title>The Genome of the Zebra Mussel, Dreissena polymorpha: A Resource for Invasive Species Research.</title>
        <authorList>
            <person name="McCartney M.A."/>
            <person name="Auch B."/>
            <person name="Kono T."/>
            <person name="Mallez S."/>
            <person name="Zhang Y."/>
            <person name="Obille A."/>
            <person name="Becker A."/>
            <person name="Abrahante J.E."/>
            <person name="Garbe J."/>
            <person name="Badalamenti J.P."/>
            <person name="Herman A."/>
            <person name="Mangelson H."/>
            <person name="Liachko I."/>
            <person name="Sullivan S."/>
            <person name="Sone E.D."/>
            <person name="Koren S."/>
            <person name="Silverstein K.A.T."/>
            <person name="Beckman K.B."/>
            <person name="Gohl D.M."/>
        </authorList>
    </citation>
    <scope>NUCLEOTIDE SEQUENCE</scope>
    <source>
        <strain evidence="2">Duluth1</strain>
        <tissue evidence="2">Whole animal</tissue>
    </source>
</reference>
<evidence type="ECO:0000259" key="1">
    <source>
        <dbReference type="Pfam" id="PF03184"/>
    </source>
</evidence>
<dbReference type="PANTHER" id="PTHR19303">
    <property type="entry name" value="TRANSPOSON"/>
    <property type="match status" value="1"/>
</dbReference>
<dbReference type="Pfam" id="PF03184">
    <property type="entry name" value="DDE_1"/>
    <property type="match status" value="1"/>
</dbReference>
<dbReference type="InterPro" id="IPR050863">
    <property type="entry name" value="CenT-Element_Derived"/>
</dbReference>
<accession>A0A9D4D7D0</accession>
<dbReference type="AlphaFoldDB" id="A0A9D4D7D0"/>
<dbReference type="EMBL" id="JAIWYP010000011">
    <property type="protein sequence ID" value="KAH3740027.1"/>
    <property type="molecule type" value="Genomic_DNA"/>
</dbReference>
<organism evidence="2 3">
    <name type="scientific">Dreissena polymorpha</name>
    <name type="common">Zebra mussel</name>
    <name type="synonym">Mytilus polymorpha</name>
    <dbReference type="NCBI Taxonomy" id="45954"/>
    <lineage>
        <taxon>Eukaryota</taxon>
        <taxon>Metazoa</taxon>
        <taxon>Spiralia</taxon>
        <taxon>Lophotrochozoa</taxon>
        <taxon>Mollusca</taxon>
        <taxon>Bivalvia</taxon>
        <taxon>Autobranchia</taxon>
        <taxon>Heteroconchia</taxon>
        <taxon>Euheterodonta</taxon>
        <taxon>Imparidentia</taxon>
        <taxon>Neoheterodontei</taxon>
        <taxon>Myida</taxon>
        <taxon>Dreissenoidea</taxon>
        <taxon>Dreissenidae</taxon>
        <taxon>Dreissena</taxon>
    </lineage>
</organism>
<keyword evidence="3" id="KW-1185">Reference proteome</keyword>
<name>A0A9D4D7D0_DREPO</name>
<dbReference type="GO" id="GO:0005634">
    <property type="term" value="C:nucleus"/>
    <property type="evidence" value="ECO:0007669"/>
    <property type="project" value="TreeGrafter"/>
</dbReference>
<gene>
    <name evidence="2" type="ORF">DPMN_046722</name>
</gene>
<feature type="domain" description="DDE-1" evidence="1">
    <location>
        <begin position="1"/>
        <end position="62"/>
    </location>
</feature>
<sequence length="65" mass="7197">MVAANMDGSDKLPLLVLGKSKAPICFKNVKSLPVRYASIKRAWMTSSVFQEWVHKLDDTMATAAK</sequence>
<protein>
    <recommendedName>
        <fullName evidence="1">DDE-1 domain-containing protein</fullName>
    </recommendedName>
</protein>
<dbReference type="GO" id="GO:0003677">
    <property type="term" value="F:DNA binding"/>
    <property type="evidence" value="ECO:0007669"/>
    <property type="project" value="TreeGrafter"/>
</dbReference>
<proteinExistence type="predicted"/>
<dbReference type="PANTHER" id="PTHR19303:SF73">
    <property type="entry name" value="PROTEIN PDC2"/>
    <property type="match status" value="1"/>
</dbReference>
<evidence type="ECO:0000313" key="2">
    <source>
        <dbReference type="EMBL" id="KAH3740027.1"/>
    </source>
</evidence>